<evidence type="ECO:0008006" key="6">
    <source>
        <dbReference type="Google" id="ProtNLM"/>
    </source>
</evidence>
<dbReference type="Pfam" id="PF20736">
    <property type="entry name" value="Glyco_hydro127M"/>
    <property type="match status" value="1"/>
</dbReference>
<dbReference type="AlphaFoldDB" id="A0A316EG08"/>
<feature type="domain" description="Non-reducing end beta-L-arabinofuranosidase-like GH127 catalytic" evidence="1">
    <location>
        <begin position="79"/>
        <end position="483"/>
    </location>
</feature>
<dbReference type="InterPro" id="IPR008928">
    <property type="entry name" value="6-hairpin_glycosidase_sf"/>
</dbReference>
<dbReference type="PANTHER" id="PTHR43465:SF1">
    <property type="entry name" value="NON-REDUCING END BETA-L-ARABINOFURANOSIDASE"/>
    <property type="match status" value="1"/>
</dbReference>
<dbReference type="Proteomes" id="UP000245489">
    <property type="component" value="Unassembled WGS sequence"/>
</dbReference>
<dbReference type="Pfam" id="PF07944">
    <property type="entry name" value="Beta-AFase-like_GH127_cat"/>
    <property type="match status" value="1"/>
</dbReference>
<name>A0A316EG08_9BACT</name>
<dbReference type="Pfam" id="PF20737">
    <property type="entry name" value="Glyco_hydro127C"/>
    <property type="match status" value="1"/>
</dbReference>
<comment type="caution">
    <text evidence="4">The sequence shown here is derived from an EMBL/GenBank/DDBJ whole genome shotgun (WGS) entry which is preliminary data.</text>
</comment>
<dbReference type="InterPro" id="IPR049046">
    <property type="entry name" value="Beta-AFase-like_GH127_middle"/>
</dbReference>
<evidence type="ECO:0000259" key="2">
    <source>
        <dbReference type="Pfam" id="PF20736"/>
    </source>
</evidence>
<reference evidence="4 5" key="1">
    <citation type="submission" date="2018-05" db="EMBL/GenBank/DDBJ databases">
        <title>Genomic Encyclopedia of Archaeal and Bacterial Type Strains, Phase II (KMG-II): from individual species to whole genera.</title>
        <authorList>
            <person name="Goeker M."/>
        </authorList>
    </citation>
    <scope>NUCLEOTIDE SEQUENCE [LARGE SCALE GENOMIC DNA]</scope>
    <source>
        <strain evidence="4 5">DSM 22214</strain>
    </source>
</reference>
<proteinExistence type="predicted"/>
<dbReference type="InterPro" id="IPR049049">
    <property type="entry name" value="Beta-AFase-like_GH127_C"/>
</dbReference>
<evidence type="ECO:0000313" key="5">
    <source>
        <dbReference type="Proteomes" id="UP000245489"/>
    </source>
</evidence>
<protein>
    <recommendedName>
        <fullName evidence="6">DUF1680 family protein</fullName>
    </recommendedName>
</protein>
<evidence type="ECO:0000259" key="3">
    <source>
        <dbReference type="Pfam" id="PF20737"/>
    </source>
</evidence>
<feature type="domain" description="Non-reducing end beta-L-arabinofuranosidase-like GH127 middle" evidence="2">
    <location>
        <begin position="494"/>
        <end position="590"/>
    </location>
</feature>
<gene>
    <name evidence="4" type="ORF">LV89_01535</name>
</gene>
<dbReference type="SUPFAM" id="SSF48208">
    <property type="entry name" value="Six-hairpin glycosidases"/>
    <property type="match status" value="1"/>
</dbReference>
<dbReference type="PANTHER" id="PTHR43465">
    <property type="entry name" value="DUF1680 DOMAIN PROTEIN (AFU_ORTHOLOGUE AFUA_1G08910)"/>
    <property type="match status" value="1"/>
</dbReference>
<dbReference type="InterPro" id="IPR049174">
    <property type="entry name" value="Beta-AFase-like"/>
</dbReference>
<dbReference type="Gene3D" id="1.50.10.20">
    <property type="match status" value="1"/>
</dbReference>
<sequence length="713" mass="80691">MKKWYKKKLALPTTFVETMIRFYINRRTKSSITMTRATNKLYFLFVLVLTFSQIQAQNKGLTNTNKSNFAKLKSVDLGNVSWTNGFWANRFEVCKNTMVPTLWNRYNDTVSCHAFHNFEVAAGLAKGRFRGPSFHDGDFYKTLEAVASMYAQTKDKKLDVLMDNAISVIGKAQKEDGYIYTKSIIEQKATNKPKMFDDKLSFEAYNFGHLMTAACVHYRATGKTNLLEIAKKATDFLIGFYNTASPEQARNAICPSHYMGIVEMYRTTNEPRYLALVKKLIDIRGETEGTDDNSDRVPFRQMKKVIGHAVRANYLFAGAADIYAETGDKSLLSTLDLVWDDVINHKMYITGACGALYDGVSPDGTAYKPDTVQKVHQAYGKAFQLPNHSAHNETCANIGNLLWNWRMLQISGDAKYADIMELALYNSILSGINLEGDKFFYTNPLRASNDFPYELRWNGGRQTYISKSNCCPPNVVRTIAEASNYFYSQVNNGLYVHLYGGNKLNTTLENGSELSLEQVTNYPWNGSIDLKINKIQNTEYSFFLRIPAWANSAQILINGKEITTNVVSGQYVEIKRIWKAGDVLSLRLPMEVQLMESNPLVEETRNQVAVKRGPIVYCLESNDLQNNEQLSSISIPTNTKWTSKLSKIGNAEMLTLDGTVKTLGKKEWKNSLYQPINSKSSAPTKITLIPYFAWANRGQSEMSVWLPLSRTDF</sequence>
<dbReference type="InterPro" id="IPR012878">
    <property type="entry name" value="Beta-AFase-like_GH127_cat"/>
</dbReference>
<feature type="domain" description="Non-reducing end beta-L-arabinofuranosidase-like GH127 C-terminal" evidence="3">
    <location>
        <begin position="592"/>
        <end position="707"/>
    </location>
</feature>
<organism evidence="4 5">
    <name type="scientific">Arcicella aurantiaca</name>
    <dbReference type="NCBI Taxonomy" id="591202"/>
    <lineage>
        <taxon>Bacteria</taxon>
        <taxon>Pseudomonadati</taxon>
        <taxon>Bacteroidota</taxon>
        <taxon>Cytophagia</taxon>
        <taxon>Cytophagales</taxon>
        <taxon>Flectobacillaceae</taxon>
        <taxon>Arcicella</taxon>
    </lineage>
</organism>
<evidence type="ECO:0000259" key="1">
    <source>
        <dbReference type="Pfam" id="PF07944"/>
    </source>
</evidence>
<dbReference type="GO" id="GO:0005975">
    <property type="term" value="P:carbohydrate metabolic process"/>
    <property type="evidence" value="ECO:0007669"/>
    <property type="project" value="InterPro"/>
</dbReference>
<keyword evidence="5" id="KW-1185">Reference proteome</keyword>
<accession>A0A316EG08</accession>
<evidence type="ECO:0000313" key="4">
    <source>
        <dbReference type="EMBL" id="PWK27644.1"/>
    </source>
</evidence>
<dbReference type="EMBL" id="QGGO01000006">
    <property type="protein sequence ID" value="PWK27644.1"/>
    <property type="molecule type" value="Genomic_DNA"/>
</dbReference>